<comment type="caution">
    <text evidence="1">The sequence shown here is derived from an EMBL/GenBank/DDBJ whole genome shotgun (WGS) entry which is preliminary data.</text>
</comment>
<dbReference type="EMBL" id="CM042031">
    <property type="protein sequence ID" value="KAI3785557.1"/>
    <property type="molecule type" value="Genomic_DNA"/>
</dbReference>
<protein>
    <submittedName>
        <fullName evidence="1">Uncharacterized protein</fullName>
    </submittedName>
</protein>
<proteinExistence type="predicted"/>
<organism evidence="1 2">
    <name type="scientific">Smallanthus sonchifolius</name>
    <dbReference type="NCBI Taxonomy" id="185202"/>
    <lineage>
        <taxon>Eukaryota</taxon>
        <taxon>Viridiplantae</taxon>
        <taxon>Streptophyta</taxon>
        <taxon>Embryophyta</taxon>
        <taxon>Tracheophyta</taxon>
        <taxon>Spermatophyta</taxon>
        <taxon>Magnoliopsida</taxon>
        <taxon>eudicotyledons</taxon>
        <taxon>Gunneridae</taxon>
        <taxon>Pentapetalae</taxon>
        <taxon>asterids</taxon>
        <taxon>campanulids</taxon>
        <taxon>Asterales</taxon>
        <taxon>Asteraceae</taxon>
        <taxon>Asteroideae</taxon>
        <taxon>Heliantheae alliance</taxon>
        <taxon>Millerieae</taxon>
        <taxon>Smallanthus</taxon>
    </lineage>
</organism>
<reference evidence="2" key="1">
    <citation type="journal article" date="2022" name="Mol. Ecol. Resour.">
        <title>The genomes of chicory, endive, great burdock and yacon provide insights into Asteraceae palaeo-polyploidization history and plant inulin production.</title>
        <authorList>
            <person name="Fan W."/>
            <person name="Wang S."/>
            <person name="Wang H."/>
            <person name="Wang A."/>
            <person name="Jiang F."/>
            <person name="Liu H."/>
            <person name="Zhao H."/>
            <person name="Xu D."/>
            <person name="Zhang Y."/>
        </authorList>
    </citation>
    <scope>NUCLEOTIDE SEQUENCE [LARGE SCALE GENOMIC DNA]</scope>
    <source>
        <strain evidence="2">cv. Yunnan</strain>
    </source>
</reference>
<dbReference type="Proteomes" id="UP001056120">
    <property type="component" value="Linkage Group LG14"/>
</dbReference>
<reference evidence="1 2" key="2">
    <citation type="journal article" date="2022" name="Mol. Ecol. Resour.">
        <title>The genomes of chicory, endive, great burdock and yacon provide insights into Asteraceae paleo-polyploidization history and plant inulin production.</title>
        <authorList>
            <person name="Fan W."/>
            <person name="Wang S."/>
            <person name="Wang H."/>
            <person name="Wang A."/>
            <person name="Jiang F."/>
            <person name="Liu H."/>
            <person name="Zhao H."/>
            <person name="Xu D."/>
            <person name="Zhang Y."/>
        </authorList>
    </citation>
    <scope>NUCLEOTIDE SEQUENCE [LARGE SCALE GENOMIC DNA]</scope>
    <source>
        <strain evidence="2">cv. Yunnan</strain>
        <tissue evidence="1">Leaves</tissue>
    </source>
</reference>
<name>A0ACB9GQ49_9ASTR</name>
<gene>
    <name evidence="1" type="ORF">L1987_44677</name>
</gene>
<evidence type="ECO:0000313" key="2">
    <source>
        <dbReference type="Proteomes" id="UP001056120"/>
    </source>
</evidence>
<sequence length="94" mass="11147">MLMVRRVFDRLWPTWCLDTTLISSNLTSHHGHRPPSLLLNAYFSSSIQISYSRFLLSLVLDFILFVSRIQCWWLPLITFSIIQWFLCEFGSTYV</sequence>
<accession>A0ACB9GQ49</accession>
<evidence type="ECO:0000313" key="1">
    <source>
        <dbReference type="EMBL" id="KAI3785557.1"/>
    </source>
</evidence>
<keyword evidence="2" id="KW-1185">Reference proteome</keyword>